<reference evidence="1" key="1">
    <citation type="journal article" date="2023" name="Mol. Biol. Evol.">
        <title>Third-Generation Sequencing Reveals the Adaptive Role of the Epigenome in Three Deep-Sea Polychaetes.</title>
        <authorList>
            <person name="Perez M."/>
            <person name="Aroh O."/>
            <person name="Sun Y."/>
            <person name="Lan Y."/>
            <person name="Juniper S.K."/>
            <person name="Young C.R."/>
            <person name="Angers B."/>
            <person name="Qian P.Y."/>
        </authorList>
    </citation>
    <scope>NUCLEOTIDE SEQUENCE</scope>
    <source>
        <strain evidence="1">P08H-3</strain>
    </source>
</reference>
<evidence type="ECO:0000313" key="1">
    <source>
        <dbReference type="EMBL" id="KAK2146480.1"/>
    </source>
</evidence>
<accession>A0AAD9J6B4</accession>
<dbReference type="EMBL" id="JAODUP010000605">
    <property type="protein sequence ID" value="KAK2146480.1"/>
    <property type="molecule type" value="Genomic_DNA"/>
</dbReference>
<evidence type="ECO:0000313" key="2">
    <source>
        <dbReference type="Proteomes" id="UP001208570"/>
    </source>
</evidence>
<protein>
    <submittedName>
        <fullName evidence="1">Uncharacterized protein</fullName>
    </submittedName>
</protein>
<gene>
    <name evidence="1" type="ORF">LSH36_605g01001</name>
</gene>
<dbReference type="Proteomes" id="UP001208570">
    <property type="component" value="Unassembled WGS sequence"/>
</dbReference>
<name>A0AAD9J6B4_9ANNE</name>
<proteinExistence type="predicted"/>
<comment type="caution">
    <text evidence="1">The sequence shown here is derived from an EMBL/GenBank/DDBJ whole genome shotgun (WGS) entry which is preliminary data.</text>
</comment>
<keyword evidence="2" id="KW-1185">Reference proteome</keyword>
<organism evidence="1 2">
    <name type="scientific">Paralvinella palmiformis</name>
    <dbReference type="NCBI Taxonomy" id="53620"/>
    <lineage>
        <taxon>Eukaryota</taxon>
        <taxon>Metazoa</taxon>
        <taxon>Spiralia</taxon>
        <taxon>Lophotrochozoa</taxon>
        <taxon>Annelida</taxon>
        <taxon>Polychaeta</taxon>
        <taxon>Sedentaria</taxon>
        <taxon>Canalipalpata</taxon>
        <taxon>Terebellida</taxon>
        <taxon>Terebelliformia</taxon>
        <taxon>Alvinellidae</taxon>
        <taxon>Paralvinella</taxon>
    </lineage>
</organism>
<dbReference type="AlphaFoldDB" id="A0AAD9J6B4"/>
<sequence length="208" mass="22968">MTCFLSHLQQIEEDENEYNLMDRPSDLLISPSVSPEKTVVPQMMGHRSLFTPLQLLMDAGLCPQYMKAGCSTLASSPSSVPPSFRNSINGQLAPQESALKIEPLQTSVSLVFTSNVLTEDGSHSLDSYPSITLSPQSSACGTTLVSRTSTPVDSRLWESSSRATRCRTTDHAVISEAPSIRSHIDYRKVSWMNGFMMFSCLNRREISE</sequence>